<sequence length="75" mass="8240">MVAPPWSYGWLQLPCGVMFALALTRTLRERQCSESVLSKSHVLNPLEMFNDSVHEPGTSTHSRVGTLTLALNVAS</sequence>
<dbReference type="Proteomes" id="UP000004061">
    <property type="component" value="Unassembled WGS sequence"/>
</dbReference>
<reference evidence="1 2" key="1">
    <citation type="journal article" date="2011" name="Appl. Environ. Microbiol.">
        <title>Contribution of a Sodium Ion Gradient to Energy Conservation during Fermentation in the Cyanobacterium Arthrospira (Spirulina) maxima CS-328.</title>
        <authorList>
            <person name="Carrieri D."/>
            <person name="Ananyev G."/>
            <person name="Lenz O."/>
            <person name="Bryant D.A."/>
            <person name="Dismukes G.C."/>
        </authorList>
    </citation>
    <scope>NUCLEOTIDE SEQUENCE [LARGE SCALE GENOMIC DNA]</scope>
    <source>
        <strain evidence="1 2">CS-328</strain>
    </source>
</reference>
<comment type="caution">
    <text evidence="1">The sequence shown here is derived from an EMBL/GenBank/DDBJ whole genome shotgun (WGS) entry which is preliminary data.</text>
</comment>
<dbReference type="EMBL" id="ABYK01000008">
    <property type="protein sequence ID" value="EDZ95722.1"/>
    <property type="molecule type" value="Genomic_DNA"/>
</dbReference>
<name>B5VY20_LIMMA</name>
<gene>
    <name evidence="1" type="ORF">AmaxDRAFT_1412</name>
</gene>
<evidence type="ECO:0000313" key="2">
    <source>
        <dbReference type="Proteomes" id="UP000004061"/>
    </source>
</evidence>
<organism evidence="1 2">
    <name type="scientific">Limnospira maxima CS-328</name>
    <dbReference type="NCBI Taxonomy" id="513049"/>
    <lineage>
        <taxon>Bacteria</taxon>
        <taxon>Bacillati</taxon>
        <taxon>Cyanobacteriota</taxon>
        <taxon>Cyanophyceae</taxon>
        <taxon>Oscillatoriophycideae</taxon>
        <taxon>Oscillatoriales</taxon>
        <taxon>Sirenicapillariaceae</taxon>
        <taxon>Limnospira</taxon>
    </lineage>
</organism>
<evidence type="ECO:0000313" key="1">
    <source>
        <dbReference type="EMBL" id="EDZ95722.1"/>
    </source>
</evidence>
<accession>B5VY20</accession>
<proteinExistence type="predicted"/>
<dbReference type="AlphaFoldDB" id="B5VY20"/>
<keyword evidence="2" id="KW-1185">Reference proteome</keyword>
<protein>
    <submittedName>
        <fullName evidence="1">Uncharacterized protein</fullName>
    </submittedName>
</protein>